<evidence type="ECO:0000256" key="1">
    <source>
        <dbReference type="ARBA" id="ARBA00022737"/>
    </source>
</evidence>
<feature type="repeat" description="ANK" evidence="3">
    <location>
        <begin position="150"/>
        <end position="182"/>
    </location>
</feature>
<dbReference type="Pfam" id="PF12796">
    <property type="entry name" value="Ank_2"/>
    <property type="match status" value="1"/>
</dbReference>
<organism evidence="4 5">
    <name type="scientific">Cyphellophora europaea (strain CBS 101466)</name>
    <name type="common">Phialophora europaea</name>
    <dbReference type="NCBI Taxonomy" id="1220924"/>
    <lineage>
        <taxon>Eukaryota</taxon>
        <taxon>Fungi</taxon>
        <taxon>Dikarya</taxon>
        <taxon>Ascomycota</taxon>
        <taxon>Pezizomycotina</taxon>
        <taxon>Eurotiomycetes</taxon>
        <taxon>Chaetothyriomycetidae</taxon>
        <taxon>Chaetothyriales</taxon>
        <taxon>Cyphellophoraceae</taxon>
        <taxon>Cyphellophora</taxon>
    </lineage>
</organism>
<dbReference type="Gene3D" id="1.25.40.20">
    <property type="entry name" value="Ankyrin repeat-containing domain"/>
    <property type="match status" value="1"/>
</dbReference>
<dbReference type="SMART" id="SM00248">
    <property type="entry name" value="ANK"/>
    <property type="match status" value="2"/>
</dbReference>
<keyword evidence="5" id="KW-1185">Reference proteome</keyword>
<dbReference type="HOGENOM" id="CLU_1288852_0_0_1"/>
<keyword evidence="2 3" id="KW-0040">ANK repeat</keyword>
<dbReference type="InterPro" id="IPR002110">
    <property type="entry name" value="Ankyrin_rpt"/>
</dbReference>
<dbReference type="STRING" id="1220924.W2SD44"/>
<dbReference type="AlphaFoldDB" id="W2SD44"/>
<reference evidence="4 5" key="1">
    <citation type="submission" date="2013-03" db="EMBL/GenBank/DDBJ databases">
        <title>The Genome Sequence of Phialophora europaea CBS 101466.</title>
        <authorList>
            <consortium name="The Broad Institute Genomics Platform"/>
            <person name="Cuomo C."/>
            <person name="de Hoog S."/>
            <person name="Gorbushina A."/>
            <person name="Walker B."/>
            <person name="Young S.K."/>
            <person name="Zeng Q."/>
            <person name="Gargeya S."/>
            <person name="Fitzgerald M."/>
            <person name="Haas B."/>
            <person name="Abouelleil A."/>
            <person name="Allen A.W."/>
            <person name="Alvarado L."/>
            <person name="Arachchi H.M."/>
            <person name="Berlin A.M."/>
            <person name="Chapman S.B."/>
            <person name="Gainer-Dewar J."/>
            <person name="Goldberg J."/>
            <person name="Griggs A."/>
            <person name="Gujja S."/>
            <person name="Hansen M."/>
            <person name="Howarth C."/>
            <person name="Imamovic A."/>
            <person name="Ireland A."/>
            <person name="Larimer J."/>
            <person name="McCowan C."/>
            <person name="Murphy C."/>
            <person name="Pearson M."/>
            <person name="Poon T.W."/>
            <person name="Priest M."/>
            <person name="Roberts A."/>
            <person name="Saif S."/>
            <person name="Shea T."/>
            <person name="Sisk P."/>
            <person name="Sykes S."/>
            <person name="Wortman J."/>
            <person name="Nusbaum C."/>
            <person name="Birren B."/>
        </authorList>
    </citation>
    <scope>NUCLEOTIDE SEQUENCE [LARGE SCALE GENOMIC DNA]</scope>
    <source>
        <strain evidence="4 5">CBS 101466</strain>
    </source>
</reference>
<dbReference type="SUPFAM" id="SSF48403">
    <property type="entry name" value="Ankyrin repeat"/>
    <property type="match status" value="1"/>
</dbReference>
<dbReference type="Proteomes" id="UP000030752">
    <property type="component" value="Unassembled WGS sequence"/>
</dbReference>
<dbReference type="InterPro" id="IPR036770">
    <property type="entry name" value="Ankyrin_rpt-contain_sf"/>
</dbReference>
<dbReference type="GeneID" id="19967354"/>
<dbReference type="RefSeq" id="XP_008710546.1">
    <property type="nucleotide sequence ID" value="XM_008712324.1"/>
</dbReference>
<evidence type="ECO:0000256" key="3">
    <source>
        <dbReference type="PROSITE-ProRule" id="PRU00023"/>
    </source>
</evidence>
<dbReference type="PROSITE" id="PS50088">
    <property type="entry name" value="ANK_REPEAT"/>
    <property type="match status" value="1"/>
</dbReference>
<keyword evidence="1" id="KW-0677">Repeat</keyword>
<dbReference type="OrthoDB" id="341259at2759"/>
<proteinExistence type="predicted"/>
<dbReference type="eggNOG" id="ENOG502RV4I">
    <property type="taxonomic scope" value="Eukaryota"/>
</dbReference>
<evidence type="ECO:0000313" key="4">
    <source>
        <dbReference type="EMBL" id="ETN45834.1"/>
    </source>
</evidence>
<name>W2SD44_CYPE1</name>
<dbReference type="PANTHER" id="PTHR24171">
    <property type="entry name" value="ANKYRIN REPEAT DOMAIN-CONTAINING PROTEIN 39-RELATED"/>
    <property type="match status" value="1"/>
</dbReference>
<dbReference type="EMBL" id="KB822711">
    <property type="protein sequence ID" value="ETN45834.1"/>
    <property type="molecule type" value="Genomic_DNA"/>
</dbReference>
<sequence length="214" mass="24130">MSMGGRLIELNERPPHRSILSSFAHLPRPHYADGSRDMHDEGEALVSSAERLDLNDEKAHPLLRPDHKDLPEDPFMSADFRHDVYVSSCILKDTRELRRLFEKYPEADFVSQSDDEGNNGVLLAATEENGAATVQWLHERGATIDQANHYGRTPLMEAALWRRLETVRYLTAQGVNVQTRDANGMSALDISLNSARNTEKLPMRIDNVPESKAI</sequence>
<evidence type="ECO:0000313" key="5">
    <source>
        <dbReference type="Proteomes" id="UP000030752"/>
    </source>
</evidence>
<protein>
    <submittedName>
        <fullName evidence="4">Uncharacterized protein</fullName>
    </submittedName>
</protein>
<dbReference type="PROSITE" id="PS50297">
    <property type="entry name" value="ANK_REP_REGION"/>
    <property type="match status" value="1"/>
</dbReference>
<dbReference type="VEuPathDB" id="FungiDB:HMPREF1541_00015"/>
<accession>W2SD44</accession>
<dbReference type="InParanoid" id="W2SD44"/>
<evidence type="ECO:0000256" key="2">
    <source>
        <dbReference type="ARBA" id="ARBA00023043"/>
    </source>
</evidence>
<gene>
    <name evidence="4" type="ORF">HMPREF1541_00015</name>
</gene>